<dbReference type="EMBL" id="JBHUII010000004">
    <property type="protein sequence ID" value="MFD2206095.1"/>
    <property type="molecule type" value="Genomic_DNA"/>
</dbReference>
<dbReference type="InterPro" id="IPR050210">
    <property type="entry name" value="tRNA_Adenine-N(6)_MTase"/>
</dbReference>
<dbReference type="InterPro" id="IPR029063">
    <property type="entry name" value="SAM-dependent_MTases_sf"/>
</dbReference>
<dbReference type="GO" id="GO:0008168">
    <property type="term" value="F:methyltransferase activity"/>
    <property type="evidence" value="ECO:0007669"/>
    <property type="project" value="UniProtKB-KW"/>
</dbReference>
<organism evidence="2 3">
    <name type="scientific">Kiloniella antarctica</name>
    <dbReference type="NCBI Taxonomy" id="1550907"/>
    <lineage>
        <taxon>Bacteria</taxon>
        <taxon>Pseudomonadati</taxon>
        <taxon>Pseudomonadota</taxon>
        <taxon>Alphaproteobacteria</taxon>
        <taxon>Rhodospirillales</taxon>
        <taxon>Kiloniellaceae</taxon>
        <taxon>Kiloniella</taxon>
    </lineage>
</organism>
<dbReference type="PANTHER" id="PTHR47739">
    <property type="entry name" value="TRNA1(VAL) (ADENINE(37)-N6)-METHYLTRANSFERASE"/>
    <property type="match status" value="1"/>
</dbReference>
<proteinExistence type="predicted"/>
<keyword evidence="2" id="KW-0808">Transferase</keyword>
<protein>
    <submittedName>
        <fullName evidence="2">tRNA1(Val) (Adenine(37)-N6)-methyltransferase</fullName>
        <ecNumber evidence="2">2.1.1.223</ecNumber>
    </submittedName>
</protein>
<gene>
    <name evidence="2" type="ORF">ACFSKO_10745</name>
</gene>
<dbReference type="InterPro" id="IPR025714">
    <property type="entry name" value="Methyltranfer_dom"/>
</dbReference>
<dbReference type="GO" id="GO:0032259">
    <property type="term" value="P:methylation"/>
    <property type="evidence" value="ECO:0007669"/>
    <property type="project" value="UniProtKB-KW"/>
</dbReference>
<evidence type="ECO:0000313" key="2">
    <source>
        <dbReference type="EMBL" id="MFD2206095.1"/>
    </source>
</evidence>
<evidence type="ECO:0000313" key="3">
    <source>
        <dbReference type="Proteomes" id="UP001597294"/>
    </source>
</evidence>
<dbReference type="InterPro" id="IPR002052">
    <property type="entry name" value="DNA_methylase_N6_adenine_CS"/>
</dbReference>
<dbReference type="PROSITE" id="PS00092">
    <property type="entry name" value="N6_MTASE"/>
    <property type="match status" value="1"/>
</dbReference>
<dbReference type="SUPFAM" id="SSF53335">
    <property type="entry name" value="S-adenosyl-L-methionine-dependent methyltransferases"/>
    <property type="match status" value="1"/>
</dbReference>
<keyword evidence="2" id="KW-0489">Methyltransferase</keyword>
<name>A0ABW5BME1_9PROT</name>
<dbReference type="PANTHER" id="PTHR47739:SF1">
    <property type="entry name" value="TRNA1(VAL) (ADENINE(37)-N6)-METHYLTRANSFERASE"/>
    <property type="match status" value="1"/>
</dbReference>
<dbReference type="Proteomes" id="UP001597294">
    <property type="component" value="Unassembled WGS sequence"/>
</dbReference>
<dbReference type="CDD" id="cd02440">
    <property type="entry name" value="AdoMet_MTases"/>
    <property type="match status" value="1"/>
</dbReference>
<feature type="domain" description="Methyltransferase" evidence="1">
    <location>
        <begin position="50"/>
        <end position="180"/>
    </location>
</feature>
<accession>A0ABW5BME1</accession>
<dbReference type="Gene3D" id="3.40.50.150">
    <property type="entry name" value="Vaccinia Virus protein VP39"/>
    <property type="match status" value="1"/>
</dbReference>
<reference evidence="3" key="1">
    <citation type="journal article" date="2019" name="Int. J. Syst. Evol. Microbiol.">
        <title>The Global Catalogue of Microorganisms (GCM) 10K type strain sequencing project: providing services to taxonomists for standard genome sequencing and annotation.</title>
        <authorList>
            <consortium name="The Broad Institute Genomics Platform"/>
            <consortium name="The Broad Institute Genome Sequencing Center for Infectious Disease"/>
            <person name="Wu L."/>
            <person name="Ma J."/>
        </authorList>
    </citation>
    <scope>NUCLEOTIDE SEQUENCE [LARGE SCALE GENOMIC DNA]</scope>
    <source>
        <strain evidence="3">CGMCC 4.7192</strain>
    </source>
</reference>
<comment type="caution">
    <text evidence="2">The sequence shown here is derived from an EMBL/GenBank/DDBJ whole genome shotgun (WGS) entry which is preliminary data.</text>
</comment>
<sequence length="257" mass="28070">MRESLEQHIVQGIALTEDEFIGGKVKVFQPAKGYRAGIDAVLLAATVETKPGTKILDLGCGVGTAGLCLMGRVSDVEVTGLELQSVLYEIAEKNRIVNNFKDRWSLIQADLLHLPKDLALGTFDQVICNPPFMPKGTSHASPDPIKLLANHEGEASLRDWMLAALKLVKPKGAVTIVHRADRLDEILSIFREKKAGAIEVLPLWPYAGHPAKRVVVRARRGVSKPMLITAGQVLHERDGSYTPEIQGALRMGEALLF</sequence>
<keyword evidence="3" id="KW-1185">Reference proteome</keyword>
<evidence type="ECO:0000259" key="1">
    <source>
        <dbReference type="Pfam" id="PF13847"/>
    </source>
</evidence>
<dbReference type="Pfam" id="PF13847">
    <property type="entry name" value="Methyltransf_31"/>
    <property type="match status" value="1"/>
</dbReference>
<dbReference type="RefSeq" id="WP_380251339.1">
    <property type="nucleotide sequence ID" value="NZ_JBHUII010000004.1"/>
</dbReference>
<dbReference type="EC" id="2.1.1.223" evidence="2"/>